<dbReference type="AlphaFoldDB" id="A0AAV4U354"/>
<proteinExistence type="predicted"/>
<protein>
    <submittedName>
        <fullName evidence="1">Uncharacterized protein</fullName>
    </submittedName>
</protein>
<sequence>MPQYTLAELTAISKALDYVSDNLSQMQEQCCWSSNGLGAIVAGPAWVHGVWGPVSWSAGWGCYRGSAHQFRVPSGGTLYLLTLT</sequence>
<name>A0AAV4U354_CAEEX</name>
<comment type="caution">
    <text evidence="1">The sequence shown here is derived from an EMBL/GenBank/DDBJ whole genome shotgun (WGS) entry which is preliminary data.</text>
</comment>
<evidence type="ECO:0000313" key="1">
    <source>
        <dbReference type="EMBL" id="GIY52238.1"/>
    </source>
</evidence>
<organism evidence="1 2">
    <name type="scientific">Caerostris extrusa</name>
    <name type="common">Bark spider</name>
    <name type="synonym">Caerostris bankana</name>
    <dbReference type="NCBI Taxonomy" id="172846"/>
    <lineage>
        <taxon>Eukaryota</taxon>
        <taxon>Metazoa</taxon>
        <taxon>Ecdysozoa</taxon>
        <taxon>Arthropoda</taxon>
        <taxon>Chelicerata</taxon>
        <taxon>Arachnida</taxon>
        <taxon>Araneae</taxon>
        <taxon>Araneomorphae</taxon>
        <taxon>Entelegynae</taxon>
        <taxon>Araneoidea</taxon>
        <taxon>Araneidae</taxon>
        <taxon>Caerostris</taxon>
    </lineage>
</organism>
<evidence type="ECO:0000313" key="2">
    <source>
        <dbReference type="Proteomes" id="UP001054945"/>
    </source>
</evidence>
<keyword evidence="2" id="KW-1185">Reference proteome</keyword>
<dbReference type="Proteomes" id="UP001054945">
    <property type="component" value="Unassembled WGS sequence"/>
</dbReference>
<accession>A0AAV4U354</accession>
<gene>
    <name evidence="1" type="ORF">CEXT_417081</name>
</gene>
<dbReference type="EMBL" id="BPLR01012216">
    <property type="protein sequence ID" value="GIY52238.1"/>
    <property type="molecule type" value="Genomic_DNA"/>
</dbReference>
<reference evidence="1 2" key="1">
    <citation type="submission" date="2021-06" db="EMBL/GenBank/DDBJ databases">
        <title>Caerostris extrusa draft genome.</title>
        <authorList>
            <person name="Kono N."/>
            <person name="Arakawa K."/>
        </authorList>
    </citation>
    <scope>NUCLEOTIDE SEQUENCE [LARGE SCALE GENOMIC DNA]</scope>
</reference>